<dbReference type="Pfam" id="PF13813">
    <property type="entry name" value="MBOAT_2"/>
    <property type="match status" value="1"/>
</dbReference>
<comment type="similarity">
    <text evidence="2">Belongs to the wax synthase family.</text>
</comment>
<evidence type="ECO:0000256" key="8">
    <source>
        <dbReference type="ARBA" id="ARBA00023315"/>
    </source>
</evidence>
<evidence type="ECO:0000256" key="6">
    <source>
        <dbReference type="ARBA" id="ARBA00023098"/>
    </source>
</evidence>
<gene>
    <name evidence="11" type="ORF">glysoja_047279</name>
</gene>
<keyword evidence="5 9" id="KW-1133">Transmembrane helix</keyword>
<comment type="subcellular location">
    <subcellularLocation>
        <location evidence="1">Membrane</location>
        <topology evidence="1">Multi-pass membrane protein</topology>
    </subcellularLocation>
</comment>
<evidence type="ECO:0000256" key="3">
    <source>
        <dbReference type="ARBA" id="ARBA00022679"/>
    </source>
</evidence>
<name>A0A0B2NUH7_GLYSO</name>
<dbReference type="InterPro" id="IPR032805">
    <property type="entry name" value="Wax_synthase_dom"/>
</dbReference>
<keyword evidence="4 9" id="KW-0812">Transmembrane</keyword>
<evidence type="ECO:0000259" key="10">
    <source>
        <dbReference type="Pfam" id="PF13813"/>
    </source>
</evidence>
<feature type="transmembrane region" description="Helical" evidence="9">
    <location>
        <begin position="38"/>
        <end position="65"/>
    </location>
</feature>
<dbReference type="GO" id="GO:0008374">
    <property type="term" value="F:O-acyltransferase activity"/>
    <property type="evidence" value="ECO:0007669"/>
    <property type="project" value="InterPro"/>
</dbReference>
<evidence type="ECO:0000256" key="4">
    <source>
        <dbReference type="ARBA" id="ARBA00022692"/>
    </source>
</evidence>
<accession>A0A0B2NUH7</accession>
<evidence type="ECO:0000256" key="7">
    <source>
        <dbReference type="ARBA" id="ARBA00023136"/>
    </source>
</evidence>
<dbReference type="GO" id="GO:0016020">
    <property type="term" value="C:membrane"/>
    <property type="evidence" value="ECO:0007669"/>
    <property type="project" value="UniProtKB-SubCell"/>
</dbReference>
<keyword evidence="3 11" id="KW-0808">Transferase</keyword>
<dbReference type="GO" id="GO:0006629">
    <property type="term" value="P:lipid metabolic process"/>
    <property type="evidence" value="ECO:0007669"/>
    <property type="project" value="UniProtKB-KW"/>
</dbReference>
<proteinExistence type="inferred from homology"/>
<feature type="domain" description="Wax synthase" evidence="10">
    <location>
        <begin position="31"/>
        <end position="92"/>
    </location>
</feature>
<dbReference type="InterPro" id="IPR044851">
    <property type="entry name" value="Wax_synthase"/>
</dbReference>
<sequence>MGMGICWGVGIRNRGDNTRIHPIPLSCLLMISRLLRSIVYNHVSCTLGLVGPSCATSAAMLATFLVSGLVHELIYYHVTRVPPTWDVTCIFVLHGVCTVAEVAVKKVVLRRGWRLHRAVSGPLVVAFLAISANWLFFPQLLRNEMDRKSSEEYVILVDFVKSKIYH</sequence>
<dbReference type="Proteomes" id="UP000053555">
    <property type="component" value="Unassembled WGS sequence"/>
</dbReference>
<keyword evidence="7 9" id="KW-0472">Membrane</keyword>
<evidence type="ECO:0000256" key="1">
    <source>
        <dbReference type="ARBA" id="ARBA00004141"/>
    </source>
</evidence>
<dbReference type="PANTHER" id="PTHR31595">
    <property type="entry name" value="LONG-CHAIN-ALCOHOL O-FATTY-ACYLTRANSFERASE 3-RELATED"/>
    <property type="match status" value="1"/>
</dbReference>
<dbReference type="PANTHER" id="PTHR31595:SF70">
    <property type="entry name" value="LONG-CHAIN-ALCOHOL O-FATTY-ACYLTRANSFERASE 3-RELATED"/>
    <property type="match status" value="1"/>
</dbReference>
<protein>
    <submittedName>
        <fullName evidence="11">Putative long-chain-alcohol O-fatty-acyltransferase 7</fullName>
    </submittedName>
</protein>
<keyword evidence="8 11" id="KW-0012">Acyltransferase</keyword>
<dbReference type="EMBL" id="KN672264">
    <property type="protein sequence ID" value="KHM98892.1"/>
    <property type="molecule type" value="Genomic_DNA"/>
</dbReference>
<feature type="transmembrane region" description="Helical" evidence="9">
    <location>
        <begin position="116"/>
        <end position="137"/>
    </location>
</feature>
<evidence type="ECO:0000313" key="11">
    <source>
        <dbReference type="EMBL" id="KHM98892.1"/>
    </source>
</evidence>
<keyword evidence="6" id="KW-0443">Lipid metabolism</keyword>
<dbReference type="AlphaFoldDB" id="A0A0B2NUH7"/>
<organism evidence="11">
    <name type="scientific">Glycine soja</name>
    <name type="common">Wild soybean</name>
    <dbReference type="NCBI Taxonomy" id="3848"/>
    <lineage>
        <taxon>Eukaryota</taxon>
        <taxon>Viridiplantae</taxon>
        <taxon>Streptophyta</taxon>
        <taxon>Embryophyta</taxon>
        <taxon>Tracheophyta</taxon>
        <taxon>Spermatophyta</taxon>
        <taxon>Magnoliopsida</taxon>
        <taxon>eudicotyledons</taxon>
        <taxon>Gunneridae</taxon>
        <taxon>Pentapetalae</taxon>
        <taxon>rosids</taxon>
        <taxon>fabids</taxon>
        <taxon>Fabales</taxon>
        <taxon>Fabaceae</taxon>
        <taxon>Papilionoideae</taxon>
        <taxon>50 kb inversion clade</taxon>
        <taxon>NPAAA clade</taxon>
        <taxon>indigoferoid/millettioid clade</taxon>
        <taxon>Phaseoleae</taxon>
        <taxon>Glycine</taxon>
        <taxon>Glycine subgen. Soja</taxon>
    </lineage>
</organism>
<evidence type="ECO:0000256" key="2">
    <source>
        <dbReference type="ARBA" id="ARBA00007282"/>
    </source>
</evidence>
<evidence type="ECO:0000256" key="5">
    <source>
        <dbReference type="ARBA" id="ARBA00022989"/>
    </source>
</evidence>
<evidence type="ECO:0000256" key="9">
    <source>
        <dbReference type="SAM" id="Phobius"/>
    </source>
</evidence>
<reference evidence="11" key="1">
    <citation type="submission" date="2014-07" db="EMBL/GenBank/DDBJ databases">
        <title>Identification of a novel salt tolerance gene in wild soybean by whole-genome sequencing.</title>
        <authorList>
            <person name="Lam H.-M."/>
            <person name="Qi X."/>
            <person name="Li M.-W."/>
            <person name="Liu X."/>
            <person name="Xie M."/>
            <person name="Ni M."/>
            <person name="Xu X."/>
        </authorList>
    </citation>
    <scope>NUCLEOTIDE SEQUENCE [LARGE SCALE GENOMIC DNA]</scope>
    <source>
        <tissue evidence="11">Root</tissue>
    </source>
</reference>